<reference evidence="2 3" key="1">
    <citation type="submission" date="2018-09" db="EMBL/GenBank/DDBJ databases">
        <title>Genomic investigation of the strawberry pathogen Phytophthora fragariae indicates pathogenicity is determined by transcriptional variation in three key races.</title>
        <authorList>
            <person name="Adams T.M."/>
            <person name="Armitage A.D."/>
            <person name="Sobczyk M.K."/>
            <person name="Bates H.J."/>
            <person name="Dunwell J.M."/>
            <person name="Nellist C.F."/>
            <person name="Harrison R.J."/>
        </authorList>
    </citation>
    <scope>NUCLEOTIDE SEQUENCE [LARGE SCALE GENOMIC DNA]</scope>
    <source>
        <strain evidence="2 3">NOV-77</strain>
    </source>
</reference>
<evidence type="ECO:0008006" key="4">
    <source>
        <dbReference type="Google" id="ProtNLM"/>
    </source>
</evidence>
<sequence length="123" mass="13455">MRYLLLSWRCRFLITLLPAQYQAEASHPTPPAPRYCQVLKYVPSSSRKDLSVVTTARFAIECASTALQMAPRPSCATNHPDYLTEMTTTRRAENGSIGSFGFASKARGHGANTSCCPIQGNGE</sequence>
<evidence type="ECO:0000313" key="3">
    <source>
        <dbReference type="Proteomes" id="UP000486351"/>
    </source>
</evidence>
<evidence type="ECO:0000256" key="1">
    <source>
        <dbReference type="SAM" id="SignalP"/>
    </source>
</evidence>
<dbReference type="Proteomes" id="UP000486351">
    <property type="component" value="Unassembled WGS sequence"/>
</dbReference>
<feature type="signal peptide" evidence="1">
    <location>
        <begin position="1"/>
        <end position="25"/>
    </location>
</feature>
<protein>
    <recommendedName>
        <fullName evidence="4">Secreted protein</fullName>
    </recommendedName>
</protein>
<organism evidence="2 3">
    <name type="scientific">Phytophthora fragariae</name>
    <dbReference type="NCBI Taxonomy" id="53985"/>
    <lineage>
        <taxon>Eukaryota</taxon>
        <taxon>Sar</taxon>
        <taxon>Stramenopiles</taxon>
        <taxon>Oomycota</taxon>
        <taxon>Peronosporomycetes</taxon>
        <taxon>Peronosporales</taxon>
        <taxon>Peronosporaceae</taxon>
        <taxon>Phytophthora</taxon>
    </lineage>
</organism>
<proteinExistence type="predicted"/>
<accession>A0A6G0S363</accession>
<comment type="caution">
    <text evidence="2">The sequence shown here is derived from an EMBL/GenBank/DDBJ whole genome shotgun (WGS) entry which is preliminary data.</text>
</comment>
<dbReference type="EMBL" id="QXFY01000313">
    <property type="protein sequence ID" value="KAE9348300.1"/>
    <property type="molecule type" value="Genomic_DNA"/>
</dbReference>
<evidence type="ECO:0000313" key="2">
    <source>
        <dbReference type="EMBL" id="KAE9348300.1"/>
    </source>
</evidence>
<keyword evidence="1" id="KW-0732">Signal</keyword>
<feature type="chain" id="PRO_5026007333" description="Secreted protein" evidence="1">
    <location>
        <begin position="26"/>
        <end position="123"/>
    </location>
</feature>
<gene>
    <name evidence="2" type="ORF">PF008_g7403</name>
</gene>
<name>A0A6G0S363_9STRA</name>
<dbReference type="AlphaFoldDB" id="A0A6G0S363"/>